<dbReference type="GO" id="GO:0005886">
    <property type="term" value="C:plasma membrane"/>
    <property type="evidence" value="ECO:0007669"/>
    <property type="project" value="UniProtKB-SubCell"/>
</dbReference>
<evidence type="ECO:0000256" key="7">
    <source>
        <dbReference type="ARBA" id="ARBA00023136"/>
    </source>
</evidence>
<dbReference type="Proteomes" id="UP000587800">
    <property type="component" value="Unassembled WGS sequence"/>
</dbReference>
<dbReference type="InterPro" id="IPR007227">
    <property type="entry name" value="Cell_shape_determining_MreD"/>
</dbReference>
<dbReference type="RefSeq" id="WP_185347428.1">
    <property type="nucleotide sequence ID" value="NZ_JAASTU010000009.1"/>
</dbReference>
<keyword evidence="4 8" id="KW-0812">Transmembrane</keyword>
<dbReference type="AlphaFoldDB" id="A0A7X1C8J7"/>
<keyword evidence="3" id="KW-1003">Cell membrane</keyword>
<evidence type="ECO:0000256" key="5">
    <source>
        <dbReference type="ARBA" id="ARBA00022960"/>
    </source>
</evidence>
<feature type="transmembrane region" description="Helical" evidence="8">
    <location>
        <begin position="6"/>
        <end position="25"/>
    </location>
</feature>
<dbReference type="EMBL" id="JAASUB010000005">
    <property type="protein sequence ID" value="MBC1509346.1"/>
    <property type="molecule type" value="Genomic_DNA"/>
</dbReference>
<evidence type="ECO:0000313" key="11">
    <source>
        <dbReference type="Proteomes" id="UP000561617"/>
    </source>
</evidence>
<evidence type="ECO:0000313" key="12">
    <source>
        <dbReference type="Proteomes" id="UP000587800"/>
    </source>
</evidence>
<accession>A0A7X1C8J7</accession>
<dbReference type="NCBIfam" id="TIGR03426">
    <property type="entry name" value="shape_MreD"/>
    <property type="match status" value="1"/>
</dbReference>
<feature type="transmembrane region" description="Helical" evidence="8">
    <location>
        <begin position="147"/>
        <end position="165"/>
    </location>
</feature>
<sequence>MNLKKYIALPAILVGAFILEGVLSLQFANSLFTDKHLFIPHFLLVMLTIMTCFYKRNTTLVYAFILGILFDIYYTGIMGIYFAIFPFTVYITDKFMKVLQNNVFLVGLIAIFNVILTESLVYAFYYLIGSTTMSIPIFIDQRLWTTILFNLAFFLIVFYPFRLFLSRLVKSEQ</sequence>
<comment type="caution">
    <text evidence="9">The sequence shown here is derived from an EMBL/GenBank/DDBJ whole genome shotgun (WGS) entry which is preliminary data.</text>
</comment>
<feature type="transmembrane region" description="Helical" evidence="8">
    <location>
        <begin position="37"/>
        <end position="54"/>
    </location>
</feature>
<gene>
    <name evidence="9" type="primary">mreD</name>
    <name evidence="9" type="ORF">HCJ38_03650</name>
    <name evidence="10" type="ORF">HCJ59_05465</name>
</gene>
<feature type="transmembrane region" description="Helical" evidence="8">
    <location>
        <begin position="60"/>
        <end position="91"/>
    </location>
</feature>
<evidence type="ECO:0000256" key="2">
    <source>
        <dbReference type="ARBA" id="ARBA00007776"/>
    </source>
</evidence>
<organism evidence="9 11">
    <name type="scientific">Listeria immobilis</name>
    <dbReference type="NCBI Taxonomy" id="2713502"/>
    <lineage>
        <taxon>Bacteria</taxon>
        <taxon>Bacillati</taxon>
        <taxon>Bacillota</taxon>
        <taxon>Bacilli</taxon>
        <taxon>Bacillales</taxon>
        <taxon>Listeriaceae</taxon>
        <taxon>Listeria</taxon>
    </lineage>
</organism>
<reference evidence="11 12" key="1">
    <citation type="submission" date="2020-03" db="EMBL/GenBank/DDBJ databases">
        <title>Soil Listeria distribution.</title>
        <authorList>
            <person name="Liao J."/>
            <person name="Wiedmann M."/>
        </authorList>
    </citation>
    <scope>NUCLEOTIDE SEQUENCE [LARGE SCALE GENOMIC DNA]</scope>
    <source>
        <strain evidence="10 12">FSL L7-1515</strain>
        <strain evidence="9 11">FSL L7-1554</strain>
    </source>
</reference>
<protein>
    <submittedName>
        <fullName evidence="9">Rod shape-determining protein MreD</fullName>
    </submittedName>
</protein>
<keyword evidence="6 8" id="KW-1133">Transmembrane helix</keyword>
<evidence type="ECO:0000313" key="10">
    <source>
        <dbReference type="EMBL" id="MBC1509346.1"/>
    </source>
</evidence>
<evidence type="ECO:0000313" key="9">
    <source>
        <dbReference type="EMBL" id="MBC1488105.1"/>
    </source>
</evidence>
<comment type="similarity">
    <text evidence="2">Belongs to the MreD family.</text>
</comment>
<dbReference type="GO" id="GO:0008360">
    <property type="term" value="P:regulation of cell shape"/>
    <property type="evidence" value="ECO:0007669"/>
    <property type="project" value="UniProtKB-KW"/>
</dbReference>
<evidence type="ECO:0000256" key="6">
    <source>
        <dbReference type="ARBA" id="ARBA00022989"/>
    </source>
</evidence>
<dbReference type="EMBL" id="JAASTW010000003">
    <property type="protein sequence ID" value="MBC1488105.1"/>
    <property type="molecule type" value="Genomic_DNA"/>
</dbReference>
<evidence type="ECO:0000256" key="4">
    <source>
        <dbReference type="ARBA" id="ARBA00022692"/>
    </source>
</evidence>
<dbReference type="Proteomes" id="UP000561617">
    <property type="component" value="Unassembled WGS sequence"/>
</dbReference>
<evidence type="ECO:0000256" key="1">
    <source>
        <dbReference type="ARBA" id="ARBA00004651"/>
    </source>
</evidence>
<evidence type="ECO:0000256" key="3">
    <source>
        <dbReference type="ARBA" id="ARBA00022475"/>
    </source>
</evidence>
<comment type="subcellular location">
    <subcellularLocation>
        <location evidence="1">Cell membrane</location>
        <topology evidence="1">Multi-pass membrane protein</topology>
    </subcellularLocation>
</comment>
<keyword evidence="7 8" id="KW-0472">Membrane</keyword>
<keyword evidence="5" id="KW-0133">Cell shape</keyword>
<feature type="transmembrane region" description="Helical" evidence="8">
    <location>
        <begin position="103"/>
        <end position="127"/>
    </location>
</feature>
<evidence type="ECO:0000256" key="8">
    <source>
        <dbReference type="SAM" id="Phobius"/>
    </source>
</evidence>
<dbReference type="Pfam" id="PF04093">
    <property type="entry name" value="MreD"/>
    <property type="match status" value="1"/>
</dbReference>
<name>A0A7X1C8J7_9LIST</name>
<keyword evidence="12" id="KW-1185">Reference proteome</keyword>
<proteinExistence type="inferred from homology"/>